<dbReference type="EMBL" id="CP115167">
    <property type="protein sequence ID" value="WDA60742.1"/>
    <property type="molecule type" value="Genomic_DNA"/>
</dbReference>
<keyword evidence="2" id="KW-0812">Transmembrane</keyword>
<dbReference type="RefSeq" id="WP_273991489.1">
    <property type="nucleotide sequence ID" value="NZ_BAABQT010000016.1"/>
</dbReference>
<accession>A0ABY7V8V4</accession>
<feature type="region of interest" description="Disordered" evidence="1">
    <location>
        <begin position="36"/>
        <end position="63"/>
    </location>
</feature>
<keyword evidence="3" id="KW-0614">Plasmid</keyword>
<evidence type="ECO:0000313" key="3">
    <source>
        <dbReference type="EMBL" id="WDA60742.1"/>
    </source>
</evidence>
<geneLocation type="plasmid" evidence="3 4">
    <name>pDATS02</name>
</geneLocation>
<keyword evidence="2" id="KW-0472">Membrane</keyword>
<evidence type="ECO:0000256" key="1">
    <source>
        <dbReference type="SAM" id="MobiDB-lite"/>
    </source>
</evidence>
<keyword evidence="4" id="KW-1185">Reference proteome</keyword>
<evidence type="ECO:0000256" key="2">
    <source>
        <dbReference type="SAM" id="Phobius"/>
    </source>
</evidence>
<evidence type="ECO:0000313" key="4">
    <source>
        <dbReference type="Proteomes" id="UP001217044"/>
    </source>
</evidence>
<gene>
    <name evidence="3" type="ORF">M8445_17390</name>
</gene>
<dbReference type="Proteomes" id="UP001217044">
    <property type="component" value="Plasmid pDATS02"/>
</dbReference>
<feature type="compositionally biased region" description="Pro residues" evidence="1">
    <location>
        <begin position="51"/>
        <end position="63"/>
    </location>
</feature>
<protein>
    <submittedName>
        <fullName evidence="3">Uncharacterized protein</fullName>
    </submittedName>
</protein>
<reference evidence="3 4" key="1">
    <citation type="submission" date="2022-12" db="EMBL/GenBank/DDBJ databases">
        <title>Genome Sequence of Deinococcus aquaticus Type Strain PB314.</title>
        <authorList>
            <person name="Albert C."/>
            <person name="Hill J."/>
            <person name="Boren L."/>
            <person name="Scholz-Ng S."/>
            <person name="Fatema N."/>
            <person name="Grosso R."/>
            <person name="Soboslay E."/>
            <person name="Tuohy J."/>
        </authorList>
    </citation>
    <scope>NUCLEOTIDE SEQUENCE [LARGE SCALE GENOMIC DNA]</scope>
    <source>
        <strain evidence="3 4">PB-314</strain>
        <plasmid evidence="3 4">pDATS02</plasmid>
    </source>
</reference>
<sequence length="63" mass="6472">MNDVTAAALFLAAWVTGLSLLLAWAITLLLTSTPRKPGKAAALDDATPDPSAHPHPPAPEVTS</sequence>
<name>A0ABY7V8V4_9DEIO</name>
<keyword evidence="2" id="KW-1133">Transmembrane helix</keyword>
<proteinExistence type="predicted"/>
<organism evidence="3 4">
    <name type="scientific">Deinococcus aquaticus</name>
    <dbReference type="NCBI Taxonomy" id="328692"/>
    <lineage>
        <taxon>Bacteria</taxon>
        <taxon>Thermotogati</taxon>
        <taxon>Deinococcota</taxon>
        <taxon>Deinococci</taxon>
        <taxon>Deinococcales</taxon>
        <taxon>Deinococcaceae</taxon>
        <taxon>Deinococcus</taxon>
    </lineage>
</organism>
<feature type="transmembrane region" description="Helical" evidence="2">
    <location>
        <begin position="6"/>
        <end position="30"/>
    </location>
</feature>